<organism evidence="1 2">
    <name type="scientific">Eumeta variegata</name>
    <name type="common">Bagworm moth</name>
    <name type="synonym">Eumeta japonica</name>
    <dbReference type="NCBI Taxonomy" id="151549"/>
    <lineage>
        <taxon>Eukaryota</taxon>
        <taxon>Metazoa</taxon>
        <taxon>Ecdysozoa</taxon>
        <taxon>Arthropoda</taxon>
        <taxon>Hexapoda</taxon>
        <taxon>Insecta</taxon>
        <taxon>Pterygota</taxon>
        <taxon>Neoptera</taxon>
        <taxon>Endopterygota</taxon>
        <taxon>Lepidoptera</taxon>
        <taxon>Glossata</taxon>
        <taxon>Ditrysia</taxon>
        <taxon>Tineoidea</taxon>
        <taxon>Psychidae</taxon>
        <taxon>Oiketicinae</taxon>
        <taxon>Eumeta</taxon>
    </lineage>
</organism>
<accession>A0A4C1YTB1</accession>
<reference evidence="1 2" key="1">
    <citation type="journal article" date="2019" name="Commun. Biol.">
        <title>The bagworm genome reveals a unique fibroin gene that provides high tensile strength.</title>
        <authorList>
            <person name="Kono N."/>
            <person name="Nakamura H."/>
            <person name="Ohtoshi R."/>
            <person name="Tomita M."/>
            <person name="Numata K."/>
            <person name="Arakawa K."/>
        </authorList>
    </citation>
    <scope>NUCLEOTIDE SEQUENCE [LARGE SCALE GENOMIC DNA]</scope>
</reference>
<comment type="caution">
    <text evidence="1">The sequence shown here is derived from an EMBL/GenBank/DDBJ whole genome shotgun (WGS) entry which is preliminary data.</text>
</comment>
<sequence length="181" mass="20653">MMMMMSKIMLNLAPQRLKQKQTPRFIADESYMQWGERAEVRRGGCRGRQKRGGRKVTSASQRMQILHVATPTVCRVPTMYHVADCRSKRSHQCVTAASGRNRMYDERELMESGPSELSFTGRYKFRNSESCYFASVFCERILLKYVKRYECVESKPLQTSSKIPFCSVGGPGSAFGASEYA</sequence>
<evidence type="ECO:0000313" key="2">
    <source>
        <dbReference type="Proteomes" id="UP000299102"/>
    </source>
</evidence>
<keyword evidence="2" id="KW-1185">Reference proteome</keyword>
<name>A0A4C1YTB1_EUMVA</name>
<gene>
    <name evidence="1" type="ORF">EVAR_53998_1</name>
</gene>
<dbReference type="Proteomes" id="UP000299102">
    <property type="component" value="Unassembled WGS sequence"/>
</dbReference>
<proteinExistence type="predicted"/>
<protein>
    <submittedName>
        <fullName evidence="1">Uncharacterized protein</fullName>
    </submittedName>
</protein>
<dbReference type="AlphaFoldDB" id="A0A4C1YTB1"/>
<dbReference type="EMBL" id="BGZK01001361">
    <property type="protein sequence ID" value="GBP78213.1"/>
    <property type="molecule type" value="Genomic_DNA"/>
</dbReference>
<evidence type="ECO:0000313" key="1">
    <source>
        <dbReference type="EMBL" id="GBP78213.1"/>
    </source>
</evidence>